<dbReference type="InterPro" id="IPR045616">
    <property type="entry name" value="DUF6446"/>
</dbReference>
<evidence type="ECO:0000313" key="1">
    <source>
        <dbReference type="EMBL" id="SHL76653.1"/>
    </source>
</evidence>
<evidence type="ECO:0000313" key="2">
    <source>
        <dbReference type="Proteomes" id="UP000183974"/>
    </source>
</evidence>
<dbReference type="OrthoDB" id="7819947at2"/>
<dbReference type="Pfam" id="PF20044">
    <property type="entry name" value="DUF6446"/>
    <property type="match status" value="1"/>
</dbReference>
<dbReference type="STRING" id="337701.SAMN05444398_105190"/>
<dbReference type="EMBL" id="FRBR01000005">
    <property type="protein sequence ID" value="SHL76653.1"/>
    <property type="molecule type" value="Genomic_DNA"/>
</dbReference>
<reference evidence="1 2" key="1">
    <citation type="submission" date="2016-11" db="EMBL/GenBank/DDBJ databases">
        <authorList>
            <person name="Jaros S."/>
            <person name="Januszkiewicz K."/>
            <person name="Wedrychowicz H."/>
        </authorList>
    </citation>
    <scope>NUCLEOTIDE SEQUENCE [LARGE SCALE GENOMIC DNA]</scope>
    <source>
        <strain evidence="1 2">DSM 29589</strain>
    </source>
</reference>
<evidence type="ECO:0008006" key="3">
    <source>
        <dbReference type="Google" id="ProtNLM"/>
    </source>
</evidence>
<name>A0A1M7DBB0_9RHOB</name>
<sequence length="174" mass="19052">MGKFLAGLILVTAIVAGAALYYLQIYAFYDEVSGNGTDDVLMTSMVSGQPEPVLYDDFRAIDSDSSPIRYRACFTTTMSQAMLTETYEPYERAEPLVAPGWFDCFDADALGAALEDGRALAFLGQKDIEYGIDRIVAITEDGRGYVWHQINHCGEVVFDGQPAPEDCPEPPNGN</sequence>
<dbReference type="Proteomes" id="UP000183974">
    <property type="component" value="Unassembled WGS sequence"/>
</dbReference>
<organism evidence="1 2">
    <name type="scientific">Roseovarius pacificus</name>
    <dbReference type="NCBI Taxonomy" id="337701"/>
    <lineage>
        <taxon>Bacteria</taxon>
        <taxon>Pseudomonadati</taxon>
        <taxon>Pseudomonadota</taxon>
        <taxon>Alphaproteobacteria</taxon>
        <taxon>Rhodobacterales</taxon>
        <taxon>Roseobacteraceae</taxon>
        <taxon>Roseovarius</taxon>
    </lineage>
</organism>
<protein>
    <recommendedName>
        <fullName evidence="3">Histidine kinase</fullName>
    </recommendedName>
</protein>
<dbReference type="AlphaFoldDB" id="A0A1M7DBB0"/>
<accession>A0A1M7DBB0</accession>
<dbReference type="RefSeq" id="WP_073034839.1">
    <property type="nucleotide sequence ID" value="NZ_BMLR01000005.1"/>
</dbReference>
<proteinExistence type="predicted"/>
<keyword evidence="2" id="KW-1185">Reference proteome</keyword>
<gene>
    <name evidence="1" type="ORF">SAMN05444398_105190</name>
</gene>